<keyword evidence="3" id="KW-1003">Cell membrane</keyword>
<comment type="subcellular location">
    <subcellularLocation>
        <location evidence="1">Cell membrane</location>
        <topology evidence="1">Multi-pass membrane protein</topology>
    </subcellularLocation>
</comment>
<keyword evidence="5" id="KW-1133">Transmembrane helix</keyword>
<gene>
    <name evidence="8" type="ORF">G3I29_26355</name>
</gene>
<comment type="caution">
    <text evidence="8">The sequence shown here is derived from an EMBL/GenBank/DDBJ whole genome shotgun (WGS) entry which is preliminary data.</text>
</comment>
<accession>A0A6N9U5T1</accession>
<dbReference type="RefSeq" id="WP_164348124.1">
    <property type="nucleotide sequence ID" value="NZ_JAAGLQ010000567.1"/>
</dbReference>
<evidence type="ECO:0000256" key="2">
    <source>
        <dbReference type="ARBA" id="ARBA00022448"/>
    </source>
</evidence>
<evidence type="ECO:0000259" key="7">
    <source>
        <dbReference type="Pfam" id="PF00528"/>
    </source>
</evidence>
<dbReference type="PANTHER" id="PTHR43386">
    <property type="entry name" value="OLIGOPEPTIDE TRANSPORT SYSTEM PERMEASE PROTEIN APPC"/>
    <property type="match status" value="1"/>
</dbReference>
<evidence type="ECO:0000256" key="1">
    <source>
        <dbReference type="ARBA" id="ARBA00004651"/>
    </source>
</evidence>
<feature type="non-terminal residue" evidence="8">
    <location>
        <position position="1"/>
    </location>
</feature>
<organism evidence="8 9">
    <name type="scientific">Streptomyces halstedii</name>
    <dbReference type="NCBI Taxonomy" id="1944"/>
    <lineage>
        <taxon>Bacteria</taxon>
        <taxon>Bacillati</taxon>
        <taxon>Actinomycetota</taxon>
        <taxon>Actinomycetes</taxon>
        <taxon>Kitasatosporales</taxon>
        <taxon>Streptomycetaceae</taxon>
        <taxon>Streptomyces</taxon>
    </lineage>
</organism>
<dbReference type="AlphaFoldDB" id="A0A6N9U5T1"/>
<evidence type="ECO:0000256" key="6">
    <source>
        <dbReference type="ARBA" id="ARBA00023136"/>
    </source>
</evidence>
<feature type="domain" description="ABC transmembrane type-1" evidence="7">
    <location>
        <begin position="2"/>
        <end position="126"/>
    </location>
</feature>
<evidence type="ECO:0000256" key="5">
    <source>
        <dbReference type="ARBA" id="ARBA00022989"/>
    </source>
</evidence>
<dbReference type="Proteomes" id="UP000471293">
    <property type="component" value="Unassembled WGS sequence"/>
</dbReference>
<dbReference type="InterPro" id="IPR000515">
    <property type="entry name" value="MetI-like"/>
</dbReference>
<evidence type="ECO:0000256" key="3">
    <source>
        <dbReference type="ARBA" id="ARBA00022475"/>
    </source>
</evidence>
<name>A0A6N9U5T1_STRHA</name>
<dbReference type="PANTHER" id="PTHR43386:SF25">
    <property type="entry name" value="PEPTIDE ABC TRANSPORTER PERMEASE PROTEIN"/>
    <property type="match status" value="1"/>
</dbReference>
<dbReference type="EMBL" id="JAAGLQ010000567">
    <property type="protein sequence ID" value="NEA18957.1"/>
    <property type="molecule type" value="Genomic_DNA"/>
</dbReference>
<keyword evidence="6" id="KW-0472">Membrane</keyword>
<evidence type="ECO:0000313" key="9">
    <source>
        <dbReference type="Proteomes" id="UP000471293"/>
    </source>
</evidence>
<evidence type="ECO:0000256" key="4">
    <source>
        <dbReference type="ARBA" id="ARBA00022692"/>
    </source>
</evidence>
<reference evidence="8 9" key="1">
    <citation type="submission" date="2020-01" db="EMBL/GenBank/DDBJ databases">
        <title>Insect and environment-associated Actinomycetes.</title>
        <authorList>
            <person name="Currrie C."/>
            <person name="Chevrette M."/>
            <person name="Carlson C."/>
            <person name="Stubbendieck R."/>
            <person name="Wendt-Pienkowski E."/>
        </authorList>
    </citation>
    <scope>NUCLEOTIDE SEQUENCE [LARGE SCALE GENOMIC DNA]</scope>
    <source>
        <strain evidence="8 9">SID11342</strain>
    </source>
</reference>
<keyword evidence="2" id="KW-0813">Transport</keyword>
<proteinExistence type="predicted"/>
<dbReference type="GO" id="GO:0055085">
    <property type="term" value="P:transmembrane transport"/>
    <property type="evidence" value="ECO:0007669"/>
    <property type="project" value="InterPro"/>
</dbReference>
<dbReference type="InterPro" id="IPR035906">
    <property type="entry name" value="MetI-like_sf"/>
</dbReference>
<dbReference type="InterPro" id="IPR050366">
    <property type="entry name" value="BP-dependent_transpt_permease"/>
</dbReference>
<protein>
    <submittedName>
        <fullName evidence="8">ABC transporter permease subunit</fullName>
    </submittedName>
</protein>
<dbReference type="SUPFAM" id="SSF161098">
    <property type="entry name" value="MetI-like"/>
    <property type="match status" value="1"/>
</dbReference>
<dbReference type="GO" id="GO:0005886">
    <property type="term" value="C:plasma membrane"/>
    <property type="evidence" value="ECO:0007669"/>
    <property type="project" value="UniProtKB-SubCell"/>
</dbReference>
<dbReference type="Pfam" id="PF00528">
    <property type="entry name" value="BPD_transp_1"/>
    <property type="match status" value="1"/>
</dbReference>
<evidence type="ECO:0000313" key="8">
    <source>
        <dbReference type="EMBL" id="NEA18957.1"/>
    </source>
</evidence>
<keyword evidence="4" id="KW-0812">Transmembrane</keyword>
<sequence length="143" mass="14548">VAALNVPAVARLLRAAAMDAAGGPVAEAMRLQGESAARVLIGHVGRAVLPVAAADAGTRVGSAVFTVAAANFLGLGLDPTSPDWGVVIAASREALFVQPWAVVAPALMLVMFTVGANLLADGLLPRGDGRGETTRGKERAWNR</sequence>